<evidence type="ECO:0000313" key="2">
    <source>
        <dbReference type="EMBL" id="ARU54428.1"/>
    </source>
</evidence>
<name>A0A1Y0I1S8_9GAMM</name>
<dbReference type="KEGG" id="ome:OLMES_0322"/>
<feature type="domain" description="Phosphoribosyltransferase" evidence="1">
    <location>
        <begin position="8"/>
        <end position="138"/>
    </location>
</feature>
<dbReference type="OrthoDB" id="9802227at2"/>
<dbReference type="Pfam" id="PF00156">
    <property type="entry name" value="Pribosyltran"/>
    <property type="match status" value="1"/>
</dbReference>
<evidence type="ECO:0000259" key="1">
    <source>
        <dbReference type="Pfam" id="PF00156"/>
    </source>
</evidence>
<dbReference type="NCBIfam" id="NF003545">
    <property type="entry name" value="PRK05205.1-1"/>
    <property type="match status" value="1"/>
</dbReference>
<gene>
    <name evidence="2" type="ORF">OLMES_0322</name>
</gene>
<evidence type="ECO:0000313" key="3">
    <source>
        <dbReference type="Proteomes" id="UP000196027"/>
    </source>
</evidence>
<organism evidence="2 3">
    <name type="scientific">Oleiphilus messinensis</name>
    <dbReference type="NCBI Taxonomy" id="141451"/>
    <lineage>
        <taxon>Bacteria</taxon>
        <taxon>Pseudomonadati</taxon>
        <taxon>Pseudomonadota</taxon>
        <taxon>Gammaproteobacteria</taxon>
        <taxon>Oceanospirillales</taxon>
        <taxon>Oleiphilaceae</taxon>
        <taxon>Oleiphilus</taxon>
    </lineage>
</organism>
<dbReference type="Gene3D" id="3.40.50.2020">
    <property type="match status" value="1"/>
</dbReference>
<dbReference type="GO" id="GO:0016757">
    <property type="term" value="F:glycosyltransferase activity"/>
    <property type="evidence" value="ECO:0007669"/>
    <property type="project" value="UniProtKB-KW"/>
</dbReference>
<dbReference type="Proteomes" id="UP000196027">
    <property type="component" value="Chromosome"/>
</dbReference>
<dbReference type="InterPro" id="IPR000836">
    <property type="entry name" value="PRTase_dom"/>
</dbReference>
<sequence>MTSLINVEAILDRLCDDLVVRIESAGVDIKQVGLIGIRTGGVWLADYIHKKLALPSPMGELDISFYRDDFTRIGLNPTVKPSSLPFETEDRHIVLIDDVIMSGRTIRAAMNEIFDYGRPASITLMALIDLGRRELPIQPDLVGEVMTLEKNQQVKLTGPDGLKVQLKAAP</sequence>
<dbReference type="InterPro" id="IPR029057">
    <property type="entry name" value="PRTase-like"/>
</dbReference>
<dbReference type="PANTHER" id="PTHR11608">
    <property type="entry name" value="BIFUNCTIONAL PROTEIN PYRR"/>
    <property type="match status" value="1"/>
</dbReference>
<dbReference type="RefSeq" id="WP_087459631.1">
    <property type="nucleotide sequence ID" value="NZ_CP021425.1"/>
</dbReference>
<dbReference type="PANTHER" id="PTHR11608:SF0">
    <property type="entry name" value="BIFUNCTIONAL PROTEIN PYRR"/>
    <property type="match status" value="1"/>
</dbReference>
<keyword evidence="2" id="KW-0808">Transferase</keyword>
<keyword evidence="3" id="KW-1185">Reference proteome</keyword>
<dbReference type="CDD" id="cd06223">
    <property type="entry name" value="PRTases_typeI"/>
    <property type="match status" value="1"/>
</dbReference>
<dbReference type="InterPro" id="IPR050137">
    <property type="entry name" value="PyrR_bifunctional"/>
</dbReference>
<reference evidence="2 3" key="1">
    <citation type="submission" date="2017-05" db="EMBL/GenBank/DDBJ databases">
        <title>Genomic insights into alkan degradation activity of Oleiphilus messinensis.</title>
        <authorList>
            <person name="Kozyavkin S.A."/>
            <person name="Slesarev A.I."/>
            <person name="Golyshin P.N."/>
            <person name="Korzhenkov A."/>
            <person name="Golyshina O.N."/>
            <person name="Toshchakov S.V."/>
        </authorList>
    </citation>
    <scope>NUCLEOTIDE SEQUENCE [LARGE SCALE GENOMIC DNA]</scope>
    <source>
        <strain evidence="2 3">ME102</strain>
    </source>
</reference>
<accession>A0A1Y0I1S8</accession>
<dbReference type="AlphaFoldDB" id="A0A1Y0I1S8"/>
<dbReference type="EMBL" id="CP021425">
    <property type="protein sequence ID" value="ARU54428.1"/>
    <property type="molecule type" value="Genomic_DNA"/>
</dbReference>
<keyword evidence="2" id="KW-0328">Glycosyltransferase</keyword>
<dbReference type="SUPFAM" id="SSF53271">
    <property type="entry name" value="PRTase-like"/>
    <property type="match status" value="1"/>
</dbReference>
<proteinExistence type="predicted"/>
<protein>
    <submittedName>
        <fullName evidence="2">Phosphoribosyltransferase</fullName>
    </submittedName>
</protein>